<keyword evidence="3" id="KW-1185">Reference proteome</keyword>
<sequence length="84" mass="9208">MQFQSLTLSLLSLTTLTTAQYALCRYPPENCKHGVKGSIWMACRDNMNHCSVGVCAKKLVGNGLRHHHCCSHGGSLGEVEYCIP</sequence>
<keyword evidence="1" id="KW-0732">Signal</keyword>
<accession>A0A4Z1P257</accession>
<proteinExistence type="predicted"/>
<dbReference type="EMBL" id="SNSC02000015">
    <property type="protein sequence ID" value="TID17914.1"/>
    <property type="molecule type" value="Genomic_DNA"/>
</dbReference>
<evidence type="ECO:0000313" key="2">
    <source>
        <dbReference type="EMBL" id="TID17914.1"/>
    </source>
</evidence>
<feature type="chain" id="PRO_5021474679" evidence="1">
    <location>
        <begin position="20"/>
        <end position="84"/>
    </location>
</feature>
<organism evidence="2 3">
    <name type="scientific">Venturia nashicola</name>
    <dbReference type="NCBI Taxonomy" id="86259"/>
    <lineage>
        <taxon>Eukaryota</taxon>
        <taxon>Fungi</taxon>
        <taxon>Dikarya</taxon>
        <taxon>Ascomycota</taxon>
        <taxon>Pezizomycotina</taxon>
        <taxon>Dothideomycetes</taxon>
        <taxon>Pleosporomycetidae</taxon>
        <taxon>Venturiales</taxon>
        <taxon>Venturiaceae</taxon>
        <taxon>Venturia</taxon>
    </lineage>
</organism>
<name>A0A4Z1P257_9PEZI</name>
<reference evidence="2 3" key="1">
    <citation type="submission" date="2019-04" db="EMBL/GenBank/DDBJ databases">
        <title>High contiguity whole genome sequence and gene annotation resource for two Venturia nashicola isolates.</title>
        <authorList>
            <person name="Prokchorchik M."/>
            <person name="Won K."/>
            <person name="Lee Y."/>
            <person name="Choi E.D."/>
            <person name="Segonzac C."/>
            <person name="Sohn K.H."/>
        </authorList>
    </citation>
    <scope>NUCLEOTIDE SEQUENCE [LARGE SCALE GENOMIC DNA]</scope>
    <source>
        <strain evidence="2 3">PRI2</strain>
    </source>
</reference>
<comment type="caution">
    <text evidence="2">The sequence shown here is derived from an EMBL/GenBank/DDBJ whole genome shotgun (WGS) entry which is preliminary data.</text>
</comment>
<dbReference type="AlphaFoldDB" id="A0A4Z1P257"/>
<evidence type="ECO:0000313" key="3">
    <source>
        <dbReference type="Proteomes" id="UP000298493"/>
    </source>
</evidence>
<feature type="signal peptide" evidence="1">
    <location>
        <begin position="1"/>
        <end position="19"/>
    </location>
</feature>
<protein>
    <submittedName>
        <fullName evidence="2">Putative transporter</fullName>
    </submittedName>
</protein>
<evidence type="ECO:0000256" key="1">
    <source>
        <dbReference type="SAM" id="SignalP"/>
    </source>
</evidence>
<dbReference type="Proteomes" id="UP000298493">
    <property type="component" value="Unassembled WGS sequence"/>
</dbReference>
<gene>
    <name evidence="2" type="ORF">E6O75_ATG10559</name>
</gene>